<keyword evidence="1" id="KW-0472">Membrane</keyword>
<evidence type="ECO:0000313" key="5">
    <source>
        <dbReference type="Proteomes" id="UP000094598"/>
    </source>
</evidence>
<dbReference type="Proteomes" id="UP000094598">
    <property type="component" value="Chromosome"/>
</dbReference>
<dbReference type="EMBL" id="CP017019">
    <property type="protein sequence ID" value="AOQ23873.1"/>
    <property type="molecule type" value="Genomic_DNA"/>
</dbReference>
<evidence type="ECO:0000313" key="4">
    <source>
        <dbReference type="EMBL" id="TYL14277.1"/>
    </source>
</evidence>
<dbReference type="EMBL" id="MIHH01000004">
    <property type="protein sequence ID" value="OIQ09382.1"/>
    <property type="molecule type" value="Genomic_DNA"/>
</dbReference>
<name>A0A1D7XAA6_NEOTH</name>
<dbReference type="Proteomes" id="UP000322283">
    <property type="component" value="Unassembled WGS sequence"/>
</dbReference>
<evidence type="ECO:0000256" key="1">
    <source>
        <dbReference type="SAM" id="Phobius"/>
    </source>
</evidence>
<reference evidence="3 6" key="1">
    <citation type="submission" date="2016-08" db="EMBL/GenBank/DDBJ databases">
        <title>Genome-based comparison of Moorella thermoacetic strains.</title>
        <authorList>
            <person name="Poehlein A."/>
            <person name="Bengelsdorf F.R."/>
            <person name="Esser C."/>
            <person name="Duerre P."/>
            <person name="Daniel R."/>
        </authorList>
    </citation>
    <scope>NUCLEOTIDE SEQUENCE [LARGE SCALE GENOMIC DNA]</scope>
    <source>
        <strain evidence="3 6">DSM 11768</strain>
    </source>
</reference>
<dbReference type="Proteomes" id="UP000182743">
    <property type="component" value="Unassembled WGS sequence"/>
</dbReference>
<dbReference type="GeneID" id="45617189"/>
<dbReference type="AlphaFoldDB" id="A0A1D7XAA6"/>
<accession>A0A1D7XAA6</accession>
<evidence type="ECO:0000313" key="7">
    <source>
        <dbReference type="Proteomes" id="UP000322283"/>
    </source>
</evidence>
<keyword evidence="7" id="KW-1185">Reference proteome</keyword>
<dbReference type="PATRIC" id="fig|1525.10.peg.1273"/>
<evidence type="ECO:0000313" key="2">
    <source>
        <dbReference type="EMBL" id="AOQ23873.1"/>
    </source>
</evidence>
<sequence length="74" mass="8295">MLAYLQTAPRPAMIPAEIVAAITAAVAVYMTPATTSWQITSIRPQDRPLRRWSLAGRQELINNSMAFERRRPAV</sequence>
<feature type="transmembrane region" description="Helical" evidence="1">
    <location>
        <begin position="12"/>
        <end position="31"/>
    </location>
</feature>
<keyword evidence="1" id="KW-0812">Transmembrane</keyword>
<dbReference type="EMBL" id="VCDX01000002">
    <property type="protein sequence ID" value="TYL14277.1"/>
    <property type="molecule type" value="Genomic_DNA"/>
</dbReference>
<protein>
    <submittedName>
        <fullName evidence="3">Uncharacterized protein</fullName>
    </submittedName>
</protein>
<reference evidence="2 5" key="2">
    <citation type="submission" date="2016-08" db="EMBL/GenBank/DDBJ databases">
        <title>Moorella thermoacetica DSM 103132.</title>
        <authorList>
            <person name="Jendresen C.B."/>
            <person name="Redl S.M."/>
            <person name="Jensen T.O."/>
            <person name="Nielsen A.T."/>
        </authorList>
    </citation>
    <scope>NUCLEOTIDE SEQUENCE [LARGE SCALE GENOMIC DNA]</scope>
    <source>
        <strain evidence="2 5">DSM 103132</strain>
    </source>
</reference>
<dbReference type="KEGG" id="mthz:MOTHA_c12100"/>
<reference evidence="4 7" key="3">
    <citation type="submission" date="2019-05" db="EMBL/GenBank/DDBJ databases">
        <title>Genome sequence of Moorella thermoacetica ATCC 33924.</title>
        <authorList>
            <person name="Poehlein A."/>
            <person name="Bengelsdorf F.R."/>
            <person name="Duerre P."/>
            <person name="Daniel R."/>
        </authorList>
    </citation>
    <scope>NUCLEOTIDE SEQUENCE [LARGE SCALE GENOMIC DNA]</scope>
    <source>
        <strain evidence="4 7">ATCC 33924</strain>
    </source>
</reference>
<evidence type="ECO:0000313" key="6">
    <source>
        <dbReference type="Proteomes" id="UP000182743"/>
    </source>
</evidence>
<organism evidence="3 6">
    <name type="scientific">Neomoorella thermoacetica</name>
    <name type="common">Clostridium thermoaceticum</name>
    <dbReference type="NCBI Taxonomy" id="1525"/>
    <lineage>
        <taxon>Bacteria</taxon>
        <taxon>Bacillati</taxon>
        <taxon>Bacillota</taxon>
        <taxon>Clostridia</taxon>
        <taxon>Neomoorellales</taxon>
        <taxon>Neomoorellaceae</taxon>
        <taxon>Neomoorella</taxon>
    </lineage>
</organism>
<gene>
    <name evidence="2" type="ORF">Maut_01428</name>
    <name evidence="3" type="ORF">MOOR_11460</name>
    <name evidence="4" type="ORF">MTAT_05060</name>
</gene>
<keyword evidence="1" id="KW-1133">Transmembrane helix</keyword>
<dbReference type="RefSeq" id="WP_053094756.1">
    <property type="nucleotide sequence ID" value="NZ_BSDM01000001.1"/>
</dbReference>
<evidence type="ECO:0000313" key="3">
    <source>
        <dbReference type="EMBL" id="OIQ09382.1"/>
    </source>
</evidence>
<proteinExistence type="predicted"/>
<dbReference type="KEGG" id="mtho:MOTHE_c11220"/>